<dbReference type="InterPro" id="IPR006665">
    <property type="entry name" value="OmpA-like"/>
</dbReference>
<dbReference type="Pfam" id="PF07811">
    <property type="entry name" value="TadE"/>
    <property type="match status" value="1"/>
</dbReference>
<keyword evidence="3" id="KW-0998">Cell outer membrane</keyword>
<dbReference type="PRINTS" id="PR01021">
    <property type="entry name" value="OMPADOMAIN"/>
</dbReference>
<dbReference type="InterPro" id="IPR006664">
    <property type="entry name" value="OMP_bac"/>
</dbReference>
<keyword evidence="2 4" id="KW-0472">Membrane</keyword>
<organism evidence="8 9">
    <name type="scientific">Duganella zoogloeoides</name>
    <dbReference type="NCBI Taxonomy" id="75659"/>
    <lineage>
        <taxon>Bacteria</taxon>
        <taxon>Pseudomonadati</taxon>
        <taxon>Pseudomonadota</taxon>
        <taxon>Betaproteobacteria</taxon>
        <taxon>Burkholderiales</taxon>
        <taxon>Oxalobacteraceae</taxon>
        <taxon>Telluria group</taxon>
        <taxon>Duganella</taxon>
    </lineage>
</organism>
<dbReference type="Gene3D" id="2.60.120.1140">
    <property type="entry name" value="Protein of unknown function DUF192"/>
    <property type="match status" value="1"/>
</dbReference>
<dbReference type="InterPro" id="IPR038695">
    <property type="entry name" value="Saro_0823-like_sf"/>
</dbReference>
<feature type="region of interest" description="Disordered" evidence="5">
    <location>
        <begin position="369"/>
        <end position="418"/>
    </location>
</feature>
<dbReference type="InterPro" id="IPR003795">
    <property type="entry name" value="DUF192"/>
</dbReference>
<dbReference type="InterPro" id="IPR050330">
    <property type="entry name" value="Bact_OuterMem_StrucFunc"/>
</dbReference>
<dbReference type="EMBL" id="CP140152">
    <property type="protein sequence ID" value="WQH06587.1"/>
    <property type="molecule type" value="Genomic_DNA"/>
</dbReference>
<dbReference type="InterPro" id="IPR036737">
    <property type="entry name" value="OmpA-like_sf"/>
</dbReference>
<evidence type="ECO:0000256" key="6">
    <source>
        <dbReference type="SAM" id="Phobius"/>
    </source>
</evidence>
<evidence type="ECO:0000259" key="7">
    <source>
        <dbReference type="PROSITE" id="PS51123"/>
    </source>
</evidence>
<feature type="compositionally biased region" description="Pro residues" evidence="5">
    <location>
        <begin position="389"/>
        <end position="401"/>
    </location>
</feature>
<dbReference type="PROSITE" id="PS51123">
    <property type="entry name" value="OMPA_2"/>
    <property type="match status" value="1"/>
</dbReference>
<dbReference type="GeneID" id="43166781"/>
<evidence type="ECO:0000313" key="8">
    <source>
        <dbReference type="EMBL" id="WQH06587.1"/>
    </source>
</evidence>
<accession>A0ABZ0Y539</accession>
<sequence>MTNNPVPDAANAPPGDAWLRTCSGDHRLAVHRAAGFASRFMGLMGRAGLAPGAALLLPGCSSVHTCFMRFTIDVLYLDREGVVRKCVPQLRPWRASLGGAGARHTLELAAGSIVRWNIAPGDRLHDPRSHWEVLAPLSPAPAQPASAPPSAPVRAAMRGRQRGAAVVELAVVAPILTIMGLGTVQYSQLFFAKNQLDHAAMLAARAGSVGNAKLDAIKNAYTEGLVPMFGGGETAAKLADSLAAAKVSVEANASIEMLNPTKEAFQDFNDPALQTLLNTQGKRVISNRGLAFKPNSVGPTSGETLQDANLIKLRITHGIKPVVPIISSIYKVYLKWQDTGTDPVQTRLINDGLVPVVTHVTLQMQSDAIEPDHPVSSPGAGNGGNPTNPGDPPVTGEPPPDGECGTLGGCTTPPQPPGNTCPVPISANLSADALFGFDQATLQPAGIAALDQLIQSTNGQTYDTLTVTGYTDPIGTEAYNLELSRRRAQAVRDYLIGHGLQVDHINVVGAGSASPVVQPGGCPGMTGAALQACYAPNRRVVVELTPRG</sequence>
<reference evidence="8 9" key="1">
    <citation type="submission" date="2023-11" db="EMBL/GenBank/DDBJ databases">
        <title>MicrobeMod: A computational toolkit for identifying prokaryotic methylation and restriction-modification with nanopore sequencing.</title>
        <authorList>
            <person name="Crits-Christoph A."/>
            <person name="Kang S.C."/>
            <person name="Lee H."/>
            <person name="Ostrov N."/>
        </authorList>
    </citation>
    <scope>NUCLEOTIDE SEQUENCE [LARGE SCALE GENOMIC DNA]</scope>
    <source>
        <strain evidence="8 9">ATCC 25935</strain>
    </source>
</reference>
<dbReference type="CDD" id="cd07185">
    <property type="entry name" value="OmpA_C-like"/>
    <property type="match status" value="1"/>
</dbReference>
<gene>
    <name evidence="8" type="ORF">SR858_09765</name>
</gene>
<keyword evidence="9" id="KW-1185">Reference proteome</keyword>
<comment type="subcellular location">
    <subcellularLocation>
        <location evidence="1">Cell outer membrane</location>
    </subcellularLocation>
</comment>
<evidence type="ECO:0000256" key="4">
    <source>
        <dbReference type="PROSITE-ProRule" id="PRU00473"/>
    </source>
</evidence>
<proteinExistence type="predicted"/>
<dbReference type="SUPFAM" id="SSF103088">
    <property type="entry name" value="OmpA-like"/>
    <property type="match status" value="1"/>
</dbReference>
<dbReference type="PANTHER" id="PTHR30329:SF21">
    <property type="entry name" value="LIPOPROTEIN YIAD-RELATED"/>
    <property type="match status" value="1"/>
</dbReference>
<dbReference type="RefSeq" id="WP_084669823.1">
    <property type="nucleotide sequence ID" value="NZ_CP140152.1"/>
</dbReference>
<dbReference type="Pfam" id="PF00691">
    <property type="entry name" value="OmpA"/>
    <property type="match status" value="1"/>
</dbReference>
<feature type="domain" description="OmpA-like" evidence="7">
    <location>
        <begin position="422"/>
        <end position="548"/>
    </location>
</feature>
<evidence type="ECO:0000256" key="2">
    <source>
        <dbReference type="ARBA" id="ARBA00023136"/>
    </source>
</evidence>
<dbReference type="Pfam" id="PF02643">
    <property type="entry name" value="DUF192"/>
    <property type="match status" value="1"/>
</dbReference>
<dbReference type="InterPro" id="IPR012495">
    <property type="entry name" value="TadE-like_dom"/>
</dbReference>
<evidence type="ECO:0000256" key="5">
    <source>
        <dbReference type="SAM" id="MobiDB-lite"/>
    </source>
</evidence>
<dbReference type="Gene3D" id="3.30.1330.60">
    <property type="entry name" value="OmpA-like domain"/>
    <property type="match status" value="1"/>
</dbReference>
<dbReference type="Proteomes" id="UP001326110">
    <property type="component" value="Chromosome"/>
</dbReference>
<keyword evidence="6" id="KW-0812">Transmembrane</keyword>
<protein>
    <submittedName>
        <fullName evidence="8">DUF192 domain-containing protein</fullName>
    </submittedName>
</protein>
<feature type="transmembrane region" description="Helical" evidence="6">
    <location>
        <begin position="164"/>
        <end position="186"/>
    </location>
</feature>
<evidence type="ECO:0000256" key="1">
    <source>
        <dbReference type="ARBA" id="ARBA00004442"/>
    </source>
</evidence>
<keyword evidence="6" id="KW-1133">Transmembrane helix</keyword>
<evidence type="ECO:0000256" key="3">
    <source>
        <dbReference type="ARBA" id="ARBA00023237"/>
    </source>
</evidence>
<evidence type="ECO:0000313" key="9">
    <source>
        <dbReference type="Proteomes" id="UP001326110"/>
    </source>
</evidence>
<dbReference type="PANTHER" id="PTHR30329">
    <property type="entry name" value="STATOR ELEMENT OF FLAGELLAR MOTOR COMPLEX"/>
    <property type="match status" value="1"/>
</dbReference>
<name>A0ABZ0Y539_9BURK</name>